<dbReference type="EMBL" id="MQVM01000004">
    <property type="protein sequence ID" value="ONH76250.1"/>
    <property type="molecule type" value="Genomic_DNA"/>
</dbReference>
<dbReference type="Proteomes" id="UP000189274">
    <property type="component" value="Unassembled WGS sequence"/>
</dbReference>
<evidence type="ECO:0000313" key="1">
    <source>
        <dbReference type="EMBL" id="ONH76250.1"/>
    </source>
</evidence>
<gene>
    <name evidence="1" type="ORF">BOH78_1278</name>
</gene>
<name>A0A1V2LR95_PICKU</name>
<evidence type="ECO:0000313" key="2">
    <source>
        <dbReference type="Proteomes" id="UP000189274"/>
    </source>
</evidence>
<comment type="caution">
    <text evidence="1">The sequence shown here is derived from an EMBL/GenBank/DDBJ whole genome shotgun (WGS) entry which is preliminary data.</text>
</comment>
<proteinExistence type="predicted"/>
<protein>
    <submittedName>
        <fullName evidence="1">Uncharacterized protein</fullName>
    </submittedName>
</protein>
<sequence>MMNSCLLP</sequence>
<reference evidence="2" key="1">
    <citation type="journal article" date="2017" name="Genome Announc.">
        <title>Genome sequences of Cyberlindnera fabianii 65, Pichia kudriavzevii 129, and Saccharomyces cerevisiae 131 isolated from fermented masau fruits in Zimbabwe.</title>
        <authorList>
            <person name="van Rijswijck I.M.H."/>
            <person name="Derks M.F.L."/>
            <person name="Abee T."/>
            <person name="de Ridder D."/>
            <person name="Smid E.J."/>
        </authorList>
    </citation>
    <scope>NUCLEOTIDE SEQUENCE [LARGE SCALE GENOMIC DNA]</scope>
    <source>
        <strain evidence="2">129</strain>
    </source>
</reference>
<accession>A0A1V2LR95</accession>
<organism evidence="1 2">
    <name type="scientific">Pichia kudriavzevii</name>
    <name type="common">Yeast</name>
    <name type="synonym">Issatchenkia orientalis</name>
    <dbReference type="NCBI Taxonomy" id="4909"/>
    <lineage>
        <taxon>Eukaryota</taxon>
        <taxon>Fungi</taxon>
        <taxon>Dikarya</taxon>
        <taxon>Ascomycota</taxon>
        <taxon>Saccharomycotina</taxon>
        <taxon>Pichiomycetes</taxon>
        <taxon>Pichiales</taxon>
        <taxon>Pichiaceae</taxon>
        <taxon>Pichia</taxon>
    </lineage>
</organism>